<dbReference type="PANTHER" id="PTHR40465">
    <property type="entry name" value="CHROMOSOME 1, WHOLE GENOME SHOTGUN SEQUENCE"/>
    <property type="match status" value="1"/>
</dbReference>
<dbReference type="InterPro" id="IPR045339">
    <property type="entry name" value="DUF6534"/>
</dbReference>
<feature type="transmembrane region" description="Helical" evidence="1">
    <location>
        <begin position="201"/>
        <end position="229"/>
    </location>
</feature>
<keyword evidence="1" id="KW-1133">Transmembrane helix</keyword>
<proteinExistence type="predicted"/>
<sequence>MTALVPLDNLLGAAFIGIILSTVIYGVTCLQVYQYFIHHSYRDTTLLKIFVALLWTIDSFHVALLATFYYEYTVTNFGDYIFLSKVNWPLMASDHSSTQVVLADTITIMVQMFFAYRVYLLSNKQIVIPVVIFFVGLGQLALAIVYVAKAEQVELISEIGKITRFGIGALAIDISGDAIVTIAMIYYLWKNKSSFKRTNSLVNTLVTYSLNTGLLTTVFTFVCLVLFAVMPNNNLIYSVFYFIEVRFYCCSLMSILNSRTALKEGRSNIVNVSTFQTTDLPSHGESELLEMNAPRIVGWMASNKSQGVDLELNEVDVIRSGSK</sequence>
<comment type="caution">
    <text evidence="3">The sequence shown here is derived from an EMBL/GenBank/DDBJ whole genome shotgun (WGS) entry which is preliminary data.</text>
</comment>
<dbReference type="OrthoDB" id="2535105at2759"/>
<keyword evidence="1" id="KW-0472">Membrane</keyword>
<keyword evidence="4" id="KW-1185">Reference proteome</keyword>
<feature type="transmembrane region" description="Helical" evidence="1">
    <location>
        <begin position="100"/>
        <end position="119"/>
    </location>
</feature>
<dbReference type="PANTHER" id="PTHR40465:SF1">
    <property type="entry name" value="DUF6534 DOMAIN-CONTAINING PROTEIN"/>
    <property type="match status" value="1"/>
</dbReference>
<evidence type="ECO:0000256" key="1">
    <source>
        <dbReference type="SAM" id="Phobius"/>
    </source>
</evidence>
<feature type="transmembrane region" description="Helical" evidence="1">
    <location>
        <begin position="235"/>
        <end position="256"/>
    </location>
</feature>
<feature type="transmembrane region" description="Helical" evidence="1">
    <location>
        <begin position="12"/>
        <end position="33"/>
    </location>
</feature>
<gene>
    <name evidence="3" type="ORF">BDP27DRAFT_1451980</name>
</gene>
<feature type="transmembrane region" description="Helical" evidence="1">
    <location>
        <begin position="126"/>
        <end position="147"/>
    </location>
</feature>
<reference evidence="3" key="1">
    <citation type="submission" date="2020-11" db="EMBL/GenBank/DDBJ databases">
        <authorList>
            <consortium name="DOE Joint Genome Institute"/>
            <person name="Ahrendt S."/>
            <person name="Riley R."/>
            <person name="Andreopoulos W."/>
            <person name="Labutti K."/>
            <person name="Pangilinan J."/>
            <person name="Ruiz-Duenas F.J."/>
            <person name="Barrasa J.M."/>
            <person name="Sanchez-Garcia M."/>
            <person name="Camarero S."/>
            <person name="Miyauchi S."/>
            <person name="Serrano A."/>
            <person name="Linde D."/>
            <person name="Babiker R."/>
            <person name="Drula E."/>
            <person name="Ayuso-Fernandez I."/>
            <person name="Pacheco R."/>
            <person name="Padilla G."/>
            <person name="Ferreira P."/>
            <person name="Barriuso J."/>
            <person name="Kellner H."/>
            <person name="Castanera R."/>
            <person name="Alfaro M."/>
            <person name="Ramirez L."/>
            <person name="Pisabarro A.G."/>
            <person name="Kuo A."/>
            <person name="Tritt A."/>
            <person name="Lipzen A."/>
            <person name="He G."/>
            <person name="Yan M."/>
            <person name="Ng V."/>
            <person name="Cullen D."/>
            <person name="Martin F."/>
            <person name="Rosso M.-N."/>
            <person name="Henrissat B."/>
            <person name="Hibbett D."/>
            <person name="Martinez A.T."/>
            <person name="Grigoriev I.V."/>
        </authorList>
    </citation>
    <scope>NUCLEOTIDE SEQUENCE</scope>
    <source>
        <strain evidence="3">AH 40177</strain>
    </source>
</reference>
<evidence type="ECO:0000313" key="3">
    <source>
        <dbReference type="EMBL" id="KAF9061956.1"/>
    </source>
</evidence>
<dbReference type="Pfam" id="PF20152">
    <property type="entry name" value="DUF6534"/>
    <property type="match status" value="1"/>
</dbReference>
<feature type="transmembrane region" description="Helical" evidence="1">
    <location>
        <begin position="167"/>
        <end position="189"/>
    </location>
</feature>
<dbReference type="EMBL" id="JADNRY010000186">
    <property type="protein sequence ID" value="KAF9061956.1"/>
    <property type="molecule type" value="Genomic_DNA"/>
</dbReference>
<organism evidence="3 4">
    <name type="scientific">Rhodocollybia butyracea</name>
    <dbReference type="NCBI Taxonomy" id="206335"/>
    <lineage>
        <taxon>Eukaryota</taxon>
        <taxon>Fungi</taxon>
        <taxon>Dikarya</taxon>
        <taxon>Basidiomycota</taxon>
        <taxon>Agaricomycotina</taxon>
        <taxon>Agaricomycetes</taxon>
        <taxon>Agaricomycetidae</taxon>
        <taxon>Agaricales</taxon>
        <taxon>Marasmiineae</taxon>
        <taxon>Omphalotaceae</taxon>
        <taxon>Rhodocollybia</taxon>
    </lineage>
</organism>
<accession>A0A9P5PBH3</accession>
<evidence type="ECO:0000259" key="2">
    <source>
        <dbReference type="Pfam" id="PF20152"/>
    </source>
</evidence>
<name>A0A9P5PBH3_9AGAR</name>
<keyword evidence="1" id="KW-0812">Transmembrane</keyword>
<feature type="transmembrane region" description="Helical" evidence="1">
    <location>
        <begin position="45"/>
        <end position="70"/>
    </location>
</feature>
<dbReference type="AlphaFoldDB" id="A0A9P5PBH3"/>
<protein>
    <recommendedName>
        <fullName evidence="2">DUF6534 domain-containing protein</fullName>
    </recommendedName>
</protein>
<feature type="domain" description="DUF6534" evidence="2">
    <location>
        <begin position="176"/>
        <end position="260"/>
    </location>
</feature>
<evidence type="ECO:0000313" key="4">
    <source>
        <dbReference type="Proteomes" id="UP000772434"/>
    </source>
</evidence>
<dbReference type="Proteomes" id="UP000772434">
    <property type="component" value="Unassembled WGS sequence"/>
</dbReference>